<keyword evidence="2" id="KW-0812">Transmembrane</keyword>
<gene>
    <name evidence="3" type="ORF">GCM10009727_26860</name>
</gene>
<proteinExistence type="predicted"/>
<dbReference type="EMBL" id="BAAAMR010000019">
    <property type="protein sequence ID" value="GAA2133494.1"/>
    <property type="molecule type" value="Genomic_DNA"/>
</dbReference>
<reference evidence="3 4" key="1">
    <citation type="journal article" date="2019" name="Int. J. Syst. Evol. Microbiol.">
        <title>The Global Catalogue of Microorganisms (GCM) 10K type strain sequencing project: providing services to taxonomists for standard genome sequencing and annotation.</title>
        <authorList>
            <consortium name="The Broad Institute Genomics Platform"/>
            <consortium name="The Broad Institute Genome Sequencing Center for Infectious Disease"/>
            <person name="Wu L."/>
            <person name="Ma J."/>
        </authorList>
    </citation>
    <scope>NUCLEOTIDE SEQUENCE [LARGE SCALE GENOMIC DNA]</scope>
    <source>
        <strain evidence="3 4">JCM 13850</strain>
    </source>
</reference>
<sequence length="53" mass="5685">MTASNRPAGPASPWYPKRADPRPAFRMPSGITVLGAVVLTVQILFWIFALASG</sequence>
<feature type="region of interest" description="Disordered" evidence="1">
    <location>
        <begin position="1"/>
        <end position="20"/>
    </location>
</feature>
<protein>
    <submittedName>
        <fullName evidence="3">Uncharacterized protein</fullName>
    </submittedName>
</protein>
<evidence type="ECO:0000313" key="4">
    <source>
        <dbReference type="Proteomes" id="UP001501020"/>
    </source>
</evidence>
<keyword evidence="2" id="KW-1133">Transmembrane helix</keyword>
<comment type="caution">
    <text evidence="3">The sequence shown here is derived from an EMBL/GenBank/DDBJ whole genome shotgun (WGS) entry which is preliminary data.</text>
</comment>
<feature type="transmembrane region" description="Helical" evidence="2">
    <location>
        <begin position="31"/>
        <end position="51"/>
    </location>
</feature>
<dbReference type="Proteomes" id="UP001501020">
    <property type="component" value="Unassembled WGS sequence"/>
</dbReference>
<keyword evidence="4" id="KW-1185">Reference proteome</keyword>
<keyword evidence="2" id="KW-0472">Membrane</keyword>
<evidence type="ECO:0000313" key="3">
    <source>
        <dbReference type="EMBL" id="GAA2133494.1"/>
    </source>
</evidence>
<accession>A0ABN2YWH9</accession>
<evidence type="ECO:0000256" key="1">
    <source>
        <dbReference type="SAM" id="MobiDB-lite"/>
    </source>
</evidence>
<name>A0ABN2YWH9_9ACTN</name>
<evidence type="ECO:0000256" key="2">
    <source>
        <dbReference type="SAM" id="Phobius"/>
    </source>
</evidence>
<organism evidence="3 4">
    <name type="scientific">Actinomadura napierensis</name>
    <dbReference type="NCBI Taxonomy" id="267854"/>
    <lineage>
        <taxon>Bacteria</taxon>
        <taxon>Bacillati</taxon>
        <taxon>Actinomycetota</taxon>
        <taxon>Actinomycetes</taxon>
        <taxon>Streptosporangiales</taxon>
        <taxon>Thermomonosporaceae</taxon>
        <taxon>Actinomadura</taxon>
    </lineage>
</organism>